<gene>
    <name evidence="1" type="ORF">SEA_SAMISTI12_25</name>
</gene>
<keyword evidence="2" id="KW-1185">Reference proteome</keyword>
<protein>
    <submittedName>
        <fullName evidence="1">Uncharacterized protein</fullName>
    </submittedName>
</protein>
<organism evidence="1 2">
    <name type="scientific">Streptomyces phage Samisti12</name>
    <dbReference type="NCBI Taxonomy" id="2023995"/>
    <lineage>
        <taxon>Viruses</taxon>
        <taxon>Duplodnaviria</taxon>
        <taxon>Heunggongvirae</taxon>
        <taxon>Uroviricota</taxon>
        <taxon>Caudoviricetes</taxon>
        <taxon>Stanwilliamsviridae</taxon>
        <taxon>Boydwoodruffvirinae</taxon>
        <taxon>Samistivirus</taxon>
        <taxon>Samistivirus samisti12</taxon>
    </lineage>
</organism>
<sequence length="53" mass="6342">MDGVRRALNELYEKRRNAQRGADKAKLKGNRIEEQRYKREVRRLDGEIANLKE</sequence>
<reference evidence="1 2" key="1">
    <citation type="submission" date="2017-06" db="EMBL/GenBank/DDBJ databases">
        <authorList>
            <person name="Aguayo I.A."/>
            <person name="Aziz R.M."/>
            <person name="Espinoza L.A."/>
            <person name="Farooq A."/>
            <person name="Garcia C."/>
            <person name="Ibrahim S.M."/>
            <person name="Malik M.A."/>
            <person name="Martinez A."/>
            <person name="Xavier K.T."/>
            <person name="Yao A.B."/>
            <person name="Bhuiyan S."/>
            <person name="Donegan-Quick R.H."/>
            <person name="Allen M.S."/>
            <person name="Hughes L.E."/>
            <person name="Garlena R.A."/>
            <person name="Russell D.A."/>
            <person name="Pope W.H."/>
            <person name="Jacobs-Sera D."/>
            <person name="Hendrix R.W."/>
            <person name="Hatfull G.F."/>
        </authorList>
    </citation>
    <scope>NUCLEOTIDE SEQUENCE [LARGE SCALE GENOMIC DNA]</scope>
</reference>
<dbReference type="Proteomes" id="UP000223033">
    <property type="component" value="Segment"/>
</dbReference>
<proteinExistence type="predicted"/>
<evidence type="ECO:0000313" key="2">
    <source>
        <dbReference type="Proteomes" id="UP000223033"/>
    </source>
</evidence>
<dbReference type="OrthoDB" id="28785at10239"/>
<evidence type="ECO:0000313" key="1">
    <source>
        <dbReference type="EMBL" id="AST15257.1"/>
    </source>
</evidence>
<accession>A0A223FZT6</accession>
<name>A0A223FZT6_9CAUD</name>
<dbReference type="EMBL" id="MF347639">
    <property type="protein sequence ID" value="AST15257.1"/>
    <property type="molecule type" value="Genomic_DNA"/>
</dbReference>